<dbReference type="AlphaFoldDB" id="A0A7C2I180"/>
<dbReference type="InterPro" id="IPR055128">
    <property type="entry name" value="HypF_C_2"/>
</dbReference>
<dbReference type="Pfam" id="PF22521">
    <property type="entry name" value="HypF_C_2"/>
    <property type="match status" value="1"/>
</dbReference>
<dbReference type="GO" id="GO:0016743">
    <property type="term" value="F:carboxyl- or carbamoyltransferase activity"/>
    <property type="evidence" value="ECO:0007669"/>
    <property type="project" value="TreeGrafter"/>
</dbReference>
<dbReference type="GO" id="GO:0008270">
    <property type="term" value="F:zinc ion binding"/>
    <property type="evidence" value="ECO:0007669"/>
    <property type="project" value="TreeGrafter"/>
</dbReference>
<protein>
    <recommendedName>
        <fullName evidence="1">Carbamoyltransferase Kae1-like domain-containing protein</fullName>
    </recommendedName>
</protein>
<evidence type="ECO:0000259" key="1">
    <source>
        <dbReference type="Pfam" id="PF22521"/>
    </source>
</evidence>
<reference evidence="2" key="1">
    <citation type="journal article" date="2020" name="mSystems">
        <title>Genome- and Community-Level Interaction Insights into Carbon Utilization and Element Cycling Functions of Hydrothermarchaeota in Hydrothermal Sediment.</title>
        <authorList>
            <person name="Zhou Z."/>
            <person name="Liu Y."/>
            <person name="Xu W."/>
            <person name="Pan J."/>
            <person name="Luo Z.H."/>
            <person name="Li M."/>
        </authorList>
    </citation>
    <scope>NUCLEOTIDE SEQUENCE [LARGE SCALE GENOMIC DNA]</scope>
    <source>
        <strain evidence="2">SpSt-300</strain>
    </source>
</reference>
<proteinExistence type="predicted"/>
<comment type="caution">
    <text evidence="2">The sequence shown here is derived from an EMBL/GenBank/DDBJ whole genome shotgun (WGS) entry which is preliminary data.</text>
</comment>
<dbReference type="InterPro" id="IPR051060">
    <property type="entry name" value="Carbamoyltrans_HypF-like"/>
</dbReference>
<sequence>MAVSYLLTFLGAEGAAEAAALFGEKERELEIVSYLVEKRFNSPLACGCGRLFDAVAALLGVCWEATYEGQAAVELGEMVLPPEEGEKISPYPFAVEGEVISPTGIITGVLADLRKGKTREFIATRFHNTLLAIIIEVVKRVREITGLVRVALSGGTWQNRYLLARAKELLTREGFTVLCHRQVPPNDGGLSLGQAVVAYRRAVECV</sequence>
<dbReference type="Gene3D" id="1.10.357.160">
    <property type="match status" value="1"/>
</dbReference>
<dbReference type="PANTHER" id="PTHR42959:SF1">
    <property type="entry name" value="CARBAMOYLTRANSFERASE HYPF"/>
    <property type="match status" value="1"/>
</dbReference>
<name>A0A7C2I180_9THEO</name>
<accession>A0A7C2I180</accession>
<dbReference type="Gene3D" id="3.30.420.560">
    <property type="match status" value="1"/>
</dbReference>
<dbReference type="GO" id="GO:0051604">
    <property type="term" value="P:protein maturation"/>
    <property type="evidence" value="ECO:0007669"/>
    <property type="project" value="TreeGrafter"/>
</dbReference>
<dbReference type="PANTHER" id="PTHR42959">
    <property type="entry name" value="CARBAMOYLTRANSFERASE"/>
    <property type="match status" value="1"/>
</dbReference>
<organism evidence="2">
    <name type="scientific">Ammonifex degensii</name>
    <dbReference type="NCBI Taxonomy" id="42838"/>
    <lineage>
        <taxon>Bacteria</taxon>
        <taxon>Bacillati</taxon>
        <taxon>Bacillota</taxon>
        <taxon>Clostridia</taxon>
        <taxon>Thermoanaerobacterales</taxon>
        <taxon>Thermoanaerobacteraceae</taxon>
        <taxon>Ammonifex</taxon>
    </lineage>
</organism>
<dbReference type="EMBL" id="DSMU01000379">
    <property type="protein sequence ID" value="HEL66212.1"/>
    <property type="molecule type" value="Genomic_DNA"/>
</dbReference>
<gene>
    <name evidence="2" type="ORF">ENQ34_06005</name>
</gene>
<evidence type="ECO:0000313" key="2">
    <source>
        <dbReference type="EMBL" id="HEL66212.1"/>
    </source>
</evidence>
<dbReference type="Gene3D" id="3.30.420.360">
    <property type="match status" value="1"/>
</dbReference>
<feature type="domain" description="Carbamoyltransferase Kae1-like" evidence="1">
    <location>
        <begin position="1"/>
        <end position="194"/>
    </location>
</feature>